<dbReference type="Pfam" id="PF13419">
    <property type="entry name" value="HAD_2"/>
    <property type="match status" value="1"/>
</dbReference>
<sequence>MDYFVFDMDGTLFDTEKIYYSTWIEISKKEGFHFDINDKLNLSGKQDKEAIDYMVENFSMDYDKAIRVRKDLNALRDKRFGEIDYCIKKPGLINLLTYLKENEKKIALASSSSRKRIDFFVDKESVRDYFEKIVSSDDITKGKPDPEIFNLAMEKLGADKDKTYVIEDSLAGVKAAKASGAKVVLIIDLDDSDLIKSQADLVFSSLDEFLEYLKKNTKIDTRNKDFKLSCPSCGENFTKSLPTAVFSINDKEFLENIGLVECPSCKKLFKLNYRYVYTDNDKKLMFVNDPKFAQKRNQLAFKSSLKLLDKFNKNKAGDFLIRMCQDDKDLKEKISIFNDGKIDNIVEIMKLVLIQSPDFKFDRESILKIYYKDNEFIINTKEGKFKMPFIDDLYESLYEKYIPFIDIKNTDMIDQNWARKIVKEI</sequence>
<accession>A0A2N6UHU3</accession>
<dbReference type="InterPro" id="IPR006439">
    <property type="entry name" value="HAD-SF_hydro_IA"/>
</dbReference>
<dbReference type="SUPFAM" id="SSF56784">
    <property type="entry name" value="HAD-like"/>
    <property type="match status" value="1"/>
</dbReference>
<dbReference type="PRINTS" id="PR00413">
    <property type="entry name" value="HADHALOGNASE"/>
</dbReference>
<dbReference type="GO" id="GO:0016787">
    <property type="term" value="F:hydrolase activity"/>
    <property type="evidence" value="ECO:0007669"/>
    <property type="project" value="UniProtKB-KW"/>
</dbReference>
<dbReference type="CDD" id="cd07505">
    <property type="entry name" value="HAD_BPGM-like"/>
    <property type="match status" value="1"/>
</dbReference>
<dbReference type="PANTHER" id="PTHR18901:SF38">
    <property type="entry name" value="PSEUDOURIDINE-5'-PHOSPHATASE"/>
    <property type="match status" value="1"/>
</dbReference>
<dbReference type="Gene3D" id="3.40.50.1000">
    <property type="entry name" value="HAD superfamily/HAD-like"/>
    <property type="match status" value="1"/>
</dbReference>
<dbReference type="NCBIfam" id="TIGR01509">
    <property type="entry name" value="HAD-SF-IA-v3"/>
    <property type="match status" value="1"/>
</dbReference>
<dbReference type="Proteomes" id="UP000235658">
    <property type="component" value="Unassembled WGS sequence"/>
</dbReference>
<dbReference type="SFLD" id="SFLDS00003">
    <property type="entry name" value="Haloacid_Dehalogenase"/>
    <property type="match status" value="1"/>
</dbReference>
<comment type="caution">
    <text evidence="2">The sequence shown here is derived from an EMBL/GenBank/DDBJ whole genome shotgun (WGS) entry which is preliminary data.</text>
</comment>
<feature type="domain" description="CpXC" evidence="1">
    <location>
        <begin position="228"/>
        <end position="350"/>
    </location>
</feature>
<dbReference type="InterPro" id="IPR036412">
    <property type="entry name" value="HAD-like_sf"/>
</dbReference>
<reference evidence="2 3" key="1">
    <citation type="submission" date="2017-09" db="EMBL/GenBank/DDBJ databases">
        <title>Bacterial strain isolated from the female urinary microbiota.</title>
        <authorList>
            <person name="Thomas-White K."/>
            <person name="Kumar N."/>
            <person name="Forster S."/>
            <person name="Putonti C."/>
            <person name="Lawley T."/>
            <person name="Wolfe A.J."/>
        </authorList>
    </citation>
    <scope>NUCLEOTIDE SEQUENCE [LARGE SCALE GENOMIC DNA]</scope>
    <source>
        <strain evidence="2 3">UMB0204</strain>
    </source>
</reference>
<dbReference type="Gene3D" id="1.10.150.240">
    <property type="entry name" value="Putative phosphatase, domain 2"/>
    <property type="match status" value="1"/>
</dbReference>
<keyword evidence="2" id="KW-0378">Hydrolase</keyword>
<evidence type="ECO:0000313" key="2">
    <source>
        <dbReference type="EMBL" id="PMC81131.1"/>
    </source>
</evidence>
<dbReference type="InterPro" id="IPR023214">
    <property type="entry name" value="HAD_sf"/>
</dbReference>
<protein>
    <submittedName>
        <fullName evidence="2">Hydrolase</fullName>
    </submittedName>
</protein>
<dbReference type="NCBIfam" id="TIGR01549">
    <property type="entry name" value="HAD-SF-IA-v1"/>
    <property type="match status" value="1"/>
</dbReference>
<dbReference type="SFLD" id="SFLDG01129">
    <property type="entry name" value="C1.5:_HAD__Beta-PGM__Phosphata"/>
    <property type="match status" value="1"/>
</dbReference>
<organism evidence="2 3">
    <name type="scientific">Anaerococcus hydrogenalis</name>
    <dbReference type="NCBI Taxonomy" id="33029"/>
    <lineage>
        <taxon>Bacteria</taxon>
        <taxon>Bacillati</taxon>
        <taxon>Bacillota</taxon>
        <taxon>Tissierellia</taxon>
        <taxon>Tissierellales</taxon>
        <taxon>Peptoniphilaceae</taxon>
        <taxon>Anaerococcus</taxon>
    </lineage>
</organism>
<dbReference type="Pfam" id="PF14353">
    <property type="entry name" value="CpXC"/>
    <property type="match status" value="1"/>
</dbReference>
<dbReference type="AlphaFoldDB" id="A0A2N6UHU3"/>
<gene>
    <name evidence="2" type="ORF">CJ192_06350</name>
</gene>
<dbReference type="RefSeq" id="WP_102198183.1">
    <property type="nucleotide sequence ID" value="NZ_PNHP01000004.1"/>
</dbReference>
<proteinExistence type="predicted"/>
<dbReference type="InterPro" id="IPR025682">
    <property type="entry name" value="CpXC_dom"/>
</dbReference>
<evidence type="ECO:0000259" key="1">
    <source>
        <dbReference type="Pfam" id="PF14353"/>
    </source>
</evidence>
<dbReference type="InterPro" id="IPR041492">
    <property type="entry name" value="HAD_2"/>
</dbReference>
<dbReference type="SFLD" id="SFLDG01135">
    <property type="entry name" value="C1.5.6:_HAD__Beta-PGM__Phospha"/>
    <property type="match status" value="1"/>
</dbReference>
<dbReference type="GeneID" id="84578801"/>
<dbReference type="InterPro" id="IPR023198">
    <property type="entry name" value="PGP-like_dom2"/>
</dbReference>
<dbReference type="EMBL" id="PNHP01000004">
    <property type="protein sequence ID" value="PMC81131.1"/>
    <property type="molecule type" value="Genomic_DNA"/>
</dbReference>
<evidence type="ECO:0000313" key="3">
    <source>
        <dbReference type="Proteomes" id="UP000235658"/>
    </source>
</evidence>
<name>A0A2N6UHU3_9FIRM</name>
<dbReference type="PANTHER" id="PTHR18901">
    <property type="entry name" value="2-DEOXYGLUCOSE-6-PHOSPHATE PHOSPHATASE 2"/>
    <property type="match status" value="1"/>
</dbReference>